<reference evidence="1" key="1">
    <citation type="submission" date="2021-05" db="EMBL/GenBank/DDBJ databases">
        <title>Draft genomes of bacteria isolated from model marine particles.</title>
        <authorList>
            <person name="Datta M.S."/>
            <person name="Schwartzman J.A."/>
            <person name="Enke T.N."/>
            <person name="Saavedra J."/>
            <person name="Cermak N."/>
            <person name="Cordero O.X."/>
        </authorList>
    </citation>
    <scope>NUCLEOTIDE SEQUENCE</scope>
    <source>
        <strain evidence="1">I2M19</strain>
    </source>
</reference>
<gene>
    <name evidence="1" type="ORF">KO493_07495</name>
</gene>
<keyword evidence="2" id="KW-1185">Reference proteome</keyword>
<proteinExistence type="predicted"/>
<organism evidence="1 2">
    <name type="scientific">Pseudotamlana agarivorans</name>
    <dbReference type="NCBI Taxonomy" id="481183"/>
    <lineage>
        <taxon>Bacteria</taxon>
        <taxon>Pseudomonadati</taxon>
        <taxon>Bacteroidota</taxon>
        <taxon>Flavobacteriia</taxon>
        <taxon>Flavobacteriales</taxon>
        <taxon>Flavobacteriaceae</taxon>
        <taxon>Pseudotamlana</taxon>
    </lineage>
</organism>
<accession>A0ACC5U8D2</accession>
<protein>
    <submittedName>
        <fullName evidence="1">Transposase</fullName>
    </submittedName>
</protein>
<name>A0ACC5U8D2_9FLAO</name>
<dbReference type="Proteomes" id="UP001647509">
    <property type="component" value="Unassembled WGS sequence"/>
</dbReference>
<sequence length="64" mass="7427">MGKKYDNEFKSMIVDLSKSGIRTKQLSEEYGLHTSVINRWKQEHDLKGGDFSKNKPKSENIKNL</sequence>
<evidence type="ECO:0000313" key="2">
    <source>
        <dbReference type="Proteomes" id="UP001647509"/>
    </source>
</evidence>
<dbReference type="EMBL" id="JAHKPD010000012">
    <property type="protein sequence ID" value="MBU2950536.1"/>
    <property type="molecule type" value="Genomic_DNA"/>
</dbReference>
<comment type="caution">
    <text evidence="1">The sequence shown here is derived from an EMBL/GenBank/DDBJ whole genome shotgun (WGS) entry which is preliminary data.</text>
</comment>
<evidence type="ECO:0000313" key="1">
    <source>
        <dbReference type="EMBL" id="MBU2950536.1"/>
    </source>
</evidence>